<dbReference type="Pfam" id="PF12802">
    <property type="entry name" value="MarR_2"/>
    <property type="match status" value="1"/>
</dbReference>
<sequence>MTESRSKSTAAERGKPQTADYRALANFRYALRQFLAFSGDAAQSVGLTPQQHQAMLSIIGAPEGQAVTIGFVAKRMLLKHHSMVELVDRLVELNLVARQQDAADRRKVLLSLTPKAKRLLTRLSAAHLQELRQIRPVFADLLERLDK</sequence>
<gene>
    <name evidence="2" type="ORF">Q8A70_13765</name>
</gene>
<dbReference type="SUPFAM" id="SSF46785">
    <property type="entry name" value="Winged helix' DNA-binding domain"/>
    <property type="match status" value="1"/>
</dbReference>
<organism evidence="2 3">
    <name type="scientific">Dongia sedimenti</name>
    <dbReference type="NCBI Taxonomy" id="3064282"/>
    <lineage>
        <taxon>Bacteria</taxon>
        <taxon>Pseudomonadati</taxon>
        <taxon>Pseudomonadota</taxon>
        <taxon>Alphaproteobacteria</taxon>
        <taxon>Rhodospirillales</taxon>
        <taxon>Dongiaceae</taxon>
        <taxon>Dongia</taxon>
    </lineage>
</organism>
<dbReference type="PANTHER" id="PTHR33164:SF43">
    <property type="entry name" value="HTH-TYPE TRANSCRIPTIONAL REPRESSOR YETL"/>
    <property type="match status" value="1"/>
</dbReference>
<accession>A0ABU0YLZ2</accession>
<dbReference type="PANTHER" id="PTHR33164">
    <property type="entry name" value="TRANSCRIPTIONAL REGULATOR, MARR FAMILY"/>
    <property type="match status" value="1"/>
</dbReference>
<dbReference type="EMBL" id="JAUYVI010000004">
    <property type="protein sequence ID" value="MDQ7248746.1"/>
    <property type="molecule type" value="Genomic_DNA"/>
</dbReference>
<dbReference type="RefSeq" id="WP_379956229.1">
    <property type="nucleotide sequence ID" value="NZ_JAUYVI010000004.1"/>
</dbReference>
<dbReference type="InterPro" id="IPR036388">
    <property type="entry name" value="WH-like_DNA-bd_sf"/>
</dbReference>
<protein>
    <submittedName>
        <fullName evidence="2">MarR family transcriptional regulator</fullName>
    </submittedName>
</protein>
<dbReference type="SMART" id="SM00347">
    <property type="entry name" value="HTH_MARR"/>
    <property type="match status" value="1"/>
</dbReference>
<evidence type="ECO:0000313" key="2">
    <source>
        <dbReference type="EMBL" id="MDQ7248746.1"/>
    </source>
</evidence>
<evidence type="ECO:0000259" key="1">
    <source>
        <dbReference type="PROSITE" id="PS50995"/>
    </source>
</evidence>
<dbReference type="PROSITE" id="PS50995">
    <property type="entry name" value="HTH_MARR_2"/>
    <property type="match status" value="1"/>
</dbReference>
<reference evidence="3" key="1">
    <citation type="submission" date="2023-08" db="EMBL/GenBank/DDBJ databases">
        <title>Rhodospirillaceae gen. nov., a novel taxon isolated from the Yangtze River Yuezi River estuary sludge.</title>
        <authorList>
            <person name="Ruan L."/>
        </authorList>
    </citation>
    <scope>NUCLEOTIDE SEQUENCE [LARGE SCALE GENOMIC DNA]</scope>
    <source>
        <strain evidence="3">R-7</strain>
    </source>
</reference>
<dbReference type="InterPro" id="IPR039422">
    <property type="entry name" value="MarR/SlyA-like"/>
</dbReference>
<dbReference type="InterPro" id="IPR000835">
    <property type="entry name" value="HTH_MarR-typ"/>
</dbReference>
<dbReference type="InterPro" id="IPR036390">
    <property type="entry name" value="WH_DNA-bd_sf"/>
</dbReference>
<dbReference type="Proteomes" id="UP001230156">
    <property type="component" value="Unassembled WGS sequence"/>
</dbReference>
<evidence type="ECO:0000313" key="3">
    <source>
        <dbReference type="Proteomes" id="UP001230156"/>
    </source>
</evidence>
<name>A0ABU0YLZ2_9PROT</name>
<dbReference type="Gene3D" id="1.10.10.10">
    <property type="entry name" value="Winged helix-like DNA-binding domain superfamily/Winged helix DNA-binding domain"/>
    <property type="match status" value="1"/>
</dbReference>
<proteinExistence type="predicted"/>
<keyword evidence="3" id="KW-1185">Reference proteome</keyword>
<comment type="caution">
    <text evidence="2">The sequence shown here is derived from an EMBL/GenBank/DDBJ whole genome shotgun (WGS) entry which is preliminary data.</text>
</comment>
<feature type="domain" description="HTH marR-type" evidence="1">
    <location>
        <begin position="17"/>
        <end position="147"/>
    </location>
</feature>